<dbReference type="EMBL" id="JACRSO010000001">
    <property type="protein sequence ID" value="MBC8528611.1"/>
    <property type="molecule type" value="Genomic_DNA"/>
</dbReference>
<dbReference type="RefSeq" id="WP_249284594.1">
    <property type="nucleotide sequence ID" value="NZ_JACRSO010000001.1"/>
</dbReference>
<evidence type="ECO:0000313" key="4">
    <source>
        <dbReference type="Proteomes" id="UP000654279"/>
    </source>
</evidence>
<proteinExistence type="predicted"/>
<evidence type="ECO:0000313" key="3">
    <source>
        <dbReference type="EMBL" id="MBC8528611.1"/>
    </source>
</evidence>
<accession>A0A926CZS6</accession>
<feature type="transmembrane region" description="Helical" evidence="2">
    <location>
        <begin position="30"/>
        <end position="54"/>
    </location>
</feature>
<feature type="transmembrane region" description="Helical" evidence="2">
    <location>
        <begin position="69"/>
        <end position="92"/>
    </location>
</feature>
<sequence length="133" mass="15291">MAKYSIDTKENADIFISAWEQPHRRGLKKYIVRVGSGAIGTVLFLVMALIWIAIGVSLYGGSFYAMDAFYLYLVIEFIVGYLAGLLIAYFIWRKREALYAQALKKYPRVRTPWDDPELSSRFTTAKPKPKKKK</sequence>
<gene>
    <name evidence="3" type="ORF">H8699_04060</name>
</gene>
<keyword evidence="2" id="KW-1133">Transmembrane helix</keyword>
<evidence type="ECO:0000256" key="2">
    <source>
        <dbReference type="SAM" id="Phobius"/>
    </source>
</evidence>
<keyword evidence="2" id="KW-0472">Membrane</keyword>
<protein>
    <submittedName>
        <fullName evidence="3">Uncharacterized protein</fullName>
    </submittedName>
</protein>
<comment type="caution">
    <text evidence="3">The sequence shown here is derived from an EMBL/GenBank/DDBJ whole genome shotgun (WGS) entry which is preliminary data.</text>
</comment>
<dbReference type="Proteomes" id="UP000654279">
    <property type="component" value="Unassembled WGS sequence"/>
</dbReference>
<dbReference type="AlphaFoldDB" id="A0A926CZS6"/>
<keyword evidence="4" id="KW-1185">Reference proteome</keyword>
<name>A0A926CZS6_9FIRM</name>
<reference evidence="3" key="1">
    <citation type="submission" date="2020-08" db="EMBL/GenBank/DDBJ databases">
        <title>Genome public.</title>
        <authorList>
            <person name="Liu C."/>
            <person name="Sun Q."/>
        </authorList>
    </citation>
    <scope>NUCLEOTIDE SEQUENCE</scope>
    <source>
        <strain evidence="3">NSJ-44</strain>
    </source>
</reference>
<feature type="region of interest" description="Disordered" evidence="1">
    <location>
        <begin position="110"/>
        <end position="133"/>
    </location>
</feature>
<keyword evidence="2" id="KW-0812">Transmembrane</keyword>
<evidence type="ECO:0000256" key="1">
    <source>
        <dbReference type="SAM" id="MobiDB-lite"/>
    </source>
</evidence>
<organism evidence="3 4">
    <name type="scientific">Luoshenia tenuis</name>
    <dbReference type="NCBI Taxonomy" id="2763654"/>
    <lineage>
        <taxon>Bacteria</taxon>
        <taxon>Bacillati</taxon>
        <taxon>Bacillota</taxon>
        <taxon>Clostridia</taxon>
        <taxon>Christensenellales</taxon>
        <taxon>Christensenellaceae</taxon>
        <taxon>Luoshenia</taxon>
    </lineage>
</organism>